<dbReference type="InterPro" id="IPR001387">
    <property type="entry name" value="Cro/C1-type_HTH"/>
</dbReference>
<dbReference type="InterPro" id="IPR010982">
    <property type="entry name" value="Lambda_DNA-bd_dom_sf"/>
</dbReference>
<dbReference type="GeneID" id="19204015"/>
<sequence>MSSEFCAGLTSAMNRKNLTLEQVAGAIGSDVGRTTQIFKGQTNPTDAERTKLYSALGIQNAPSDLSAHVHGQK</sequence>
<dbReference type="KEGG" id="cput:CONPUDRAFT_159006"/>
<dbReference type="Gene3D" id="1.10.260.40">
    <property type="entry name" value="lambda repressor-like DNA-binding domains"/>
    <property type="match status" value="1"/>
</dbReference>
<dbReference type="EMBL" id="JH711588">
    <property type="protein sequence ID" value="EIW75554.1"/>
    <property type="molecule type" value="Genomic_DNA"/>
</dbReference>
<comment type="caution">
    <text evidence="4">The sequence shown here is derived from an EMBL/GenBank/DDBJ whole genome shotgun (WGS) entry which is preliminary data.</text>
</comment>
<protein>
    <recommendedName>
        <fullName evidence="3">HTH cro/C1-type domain-containing protein</fullName>
    </recommendedName>
</protein>
<dbReference type="SUPFAM" id="SSF47413">
    <property type="entry name" value="lambda repressor-like DNA-binding domains"/>
    <property type="match status" value="1"/>
</dbReference>
<evidence type="ECO:0000256" key="2">
    <source>
        <dbReference type="ARBA" id="ARBA00035107"/>
    </source>
</evidence>
<evidence type="ECO:0000259" key="3">
    <source>
        <dbReference type="PROSITE" id="PS50943"/>
    </source>
</evidence>
<name>A0A5M3M9M0_CONPW</name>
<dbReference type="Proteomes" id="UP000053558">
    <property type="component" value="Unassembled WGS sequence"/>
</dbReference>
<proteinExistence type="inferred from homology"/>
<keyword evidence="5" id="KW-1185">Reference proteome</keyword>
<evidence type="ECO:0000313" key="4">
    <source>
        <dbReference type="EMBL" id="EIW75554.1"/>
    </source>
</evidence>
<comment type="function">
    <text evidence="2">Transcriptional coactivator that stimulates GCN4-dependent transcriptional activity by bridging the DNA-binding region of GCN4 and TBP (SPT15), thereby recruiting TBP to GCN4-bound promoters. Involved in induction of the ribosome quality control (RQC) pathway; a pathway that degrades nascent peptide chains during problematic translation. Required to prevent stalled ribosomes from frameshifting.</text>
</comment>
<dbReference type="AlphaFoldDB" id="A0A5M3M9M0"/>
<gene>
    <name evidence="4" type="ORF">CONPUDRAFT_159006</name>
</gene>
<accession>A0A5M3M9M0</accession>
<dbReference type="GO" id="GO:0003677">
    <property type="term" value="F:DNA binding"/>
    <property type="evidence" value="ECO:0007669"/>
    <property type="project" value="InterPro"/>
</dbReference>
<reference evidence="5" key="1">
    <citation type="journal article" date="2012" name="Science">
        <title>The Paleozoic origin of enzymatic lignin decomposition reconstructed from 31 fungal genomes.</title>
        <authorList>
            <person name="Floudas D."/>
            <person name="Binder M."/>
            <person name="Riley R."/>
            <person name="Barry K."/>
            <person name="Blanchette R.A."/>
            <person name="Henrissat B."/>
            <person name="Martinez A.T."/>
            <person name="Otillar R."/>
            <person name="Spatafora J.W."/>
            <person name="Yadav J.S."/>
            <person name="Aerts A."/>
            <person name="Benoit I."/>
            <person name="Boyd A."/>
            <person name="Carlson A."/>
            <person name="Copeland A."/>
            <person name="Coutinho P.M."/>
            <person name="de Vries R.P."/>
            <person name="Ferreira P."/>
            <person name="Findley K."/>
            <person name="Foster B."/>
            <person name="Gaskell J."/>
            <person name="Glotzer D."/>
            <person name="Gorecki P."/>
            <person name="Heitman J."/>
            <person name="Hesse C."/>
            <person name="Hori C."/>
            <person name="Igarashi K."/>
            <person name="Jurgens J.A."/>
            <person name="Kallen N."/>
            <person name="Kersten P."/>
            <person name="Kohler A."/>
            <person name="Kuees U."/>
            <person name="Kumar T.K.A."/>
            <person name="Kuo A."/>
            <person name="LaButti K."/>
            <person name="Larrondo L.F."/>
            <person name="Lindquist E."/>
            <person name="Ling A."/>
            <person name="Lombard V."/>
            <person name="Lucas S."/>
            <person name="Lundell T."/>
            <person name="Martin R."/>
            <person name="McLaughlin D.J."/>
            <person name="Morgenstern I."/>
            <person name="Morin E."/>
            <person name="Murat C."/>
            <person name="Nagy L.G."/>
            <person name="Nolan M."/>
            <person name="Ohm R.A."/>
            <person name="Patyshakuliyeva A."/>
            <person name="Rokas A."/>
            <person name="Ruiz-Duenas F.J."/>
            <person name="Sabat G."/>
            <person name="Salamov A."/>
            <person name="Samejima M."/>
            <person name="Schmutz J."/>
            <person name="Slot J.C."/>
            <person name="St John F."/>
            <person name="Stenlid J."/>
            <person name="Sun H."/>
            <person name="Sun S."/>
            <person name="Syed K."/>
            <person name="Tsang A."/>
            <person name="Wiebenga A."/>
            <person name="Young D."/>
            <person name="Pisabarro A."/>
            <person name="Eastwood D.C."/>
            <person name="Martin F."/>
            <person name="Cullen D."/>
            <person name="Grigoriev I.V."/>
            <person name="Hibbett D.S."/>
        </authorList>
    </citation>
    <scope>NUCLEOTIDE SEQUENCE [LARGE SCALE GENOMIC DNA]</scope>
    <source>
        <strain evidence="5">RWD-64-598 SS2</strain>
    </source>
</reference>
<feature type="domain" description="HTH cro/C1-type" evidence="3">
    <location>
        <begin position="9"/>
        <end position="65"/>
    </location>
</feature>
<dbReference type="PROSITE" id="PS50943">
    <property type="entry name" value="HTH_CROC1"/>
    <property type="match status" value="1"/>
</dbReference>
<dbReference type="RefSeq" id="XP_007774261.1">
    <property type="nucleotide sequence ID" value="XM_007776071.1"/>
</dbReference>
<evidence type="ECO:0000256" key="1">
    <source>
        <dbReference type="ARBA" id="ARBA00009802"/>
    </source>
</evidence>
<comment type="similarity">
    <text evidence="1">Belongs to the MBF1 family.</text>
</comment>
<dbReference type="CDD" id="cd00093">
    <property type="entry name" value="HTH_XRE"/>
    <property type="match status" value="1"/>
</dbReference>
<organism evidence="4 5">
    <name type="scientific">Coniophora puteana (strain RWD-64-598)</name>
    <name type="common">Brown rot fungus</name>
    <dbReference type="NCBI Taxonomy" id="741705"/>
    <lineage>
        <taxon>Eukaryota</taxon>
        <taxon>Fungi</taxon>
        <taxon>Dikarya</taxon>
        <taxon>Basidiomycota</taxon>
        <taxon>Agaricomycotina</taxon>
        <taxon>Agaricomycetes</taxon>
        <taxon>Agaricomycetidae</taxon>
        <taxon>Boletales</taxon>
        <taxon>Coniophorineae</taxon>
        <taxon>Coniophoraceae</taxon>
        <taxon>Coniophora</taxon>
    </lineage>
</organism>
<evidence type="ECO:0000313" key="5">
    <source>
        <dbReference type="Proteomes" id="UP000053558"/>
    </source>
</evidence>